<dbReference type="AlphaFoldDB" id="A0A835PHB8"/>
<evidence type="ECO:0000313" key="2">
    <source>
        <dbReference type="Proteomes" id="UP000639772"/>
    </source>
</evidence>
<proteinExistence type="predicted"/>
<protein>
    <submittedName>
        <fullName evidence="1">Uncharacterized protein</fullName>
    </submittedName>
</protein>
<sequence length="159" mass="17384">MNMHRDLNEGEYVTSPLQLKRKASCSRRRTFARRSCATSNASRDTLDGARLRFYGAQPLDPYLLAVIPCAVQQSVLPNATSKRRLPDKRVELLSPERVRGTLASVSSGGVGKEKRTAAARKAGKQLQLLVVPVVEELCLELPRFDGRAGLAGPAQKKNG</sequence>
<gene>
    <name evidence="1" type="ORF">HPP92_026248</name>
</gene>
<dbReference type="EMBL" id="JADCNM010000060">
    <property type="protein sequence ID" value="KAG0451443.1"/>
    <property type="molecule type" value="Genomic_DNA"/>
</dbReference>
<reference evidence="1 2" key="1">
    <citation type="journal article" date="2020" name="Nat. Food">
        <title>A phased Vanilla planifolia genome enables genetic improvement of flavour and production.</title>
        <authorList>
            <person name="Hasing T."/>
            <person name="Tang H."/>
            <person name="Brym M."/>
            <person name="Khazi F."/>
            <person name="Huang T."/>
            <person name="Chambers A.H."/>
        </authorList>
    </citation>
    <scope>NUCLEOTIDE SEQUENCE [LARGE SCALE GENOMIC DNA]</scope>
    <source>
        <tissue evidence="1">Leaf</tissue>
    </source>
</reference>
<name>A0A835PHB8_VANPL</name>
<dbReference type="Proteomes" id="UP000639772">
    <property type="component" value="Unassembled WGS sequence"/>
</dbReference>
<evidence type="ECO:0000313" key="1">
    <source>
        <dbReference type="EMBL" id="KAG0451443.1"/>
    </source>
</evidence>
<accession>A0A835PHB8</accession>
<comment type="caution">
    <text evidence="1">The sequence shown here is derived from an EMBL/GenBank/DDBJ whole genome shotgun (WGS) entry which is preliminary data.</text>
</comment>
<organism evidence="1 2">
    <name type="scientific">Vanilla planifolia</name>
    <name type="common">Vanilla</name>
    <dbReference type="NCBI Taxonomy" id="51239"/>
    <lineage>
        <taxon>Eukaryota</taxon>
        <taxon>Viridiplantae</taxon>
        <taxon>Streptophyta</taxon>
        <taxon>Embryophyta</taxon>
        <taxon>Tracheophyta</taxon>
        <taxon>Spermatophyta</taxon>
        <taxon>Magnoliopsida</taxon>
        <taxon>Liliopsida</taxon>
        <taxon>Asparagales</taxon>
        <taxon>Orchidaceae</taxon>
        <taxon>Vanilloideae</taxon>
        <taxon>Vanilleae</taxon>
        <taxon>Vanilla</taxon>
    </lineage>
</organism>